<dbReference type="InterPro" id="IPR036250">
    <property type="entry name" value="AcylCo_DH-like_C"/>
</dbReference>
<dbReference type="RefSeq" id="WP_308712497.1">
    <property type="nucleotide sequence ID" value="NZ_JAVHUY010000009.1"/>
</dbReference>
<dbReference type="InterPro" id="IPR052161">
    <property type="entry name" value="Mycobact_Acyl-CoA_DH"/>
</dbReference>
<evidence type="ECO:0000256" key="1">
    <source>
        <dbReference type="ARBA" id="ARBA00001974"/>
    </source>
</evidence>
<evidence type="ECO:0000313" key="11">
    <source>
        <dbReference type="Proteomes" id="UP001230908"/>
    </source>
</evidence>
<dbReference type="SUPFAM" id="SSF56645">
    <property type="entry name" value="Acyl-CoA dehydrogenase NM domain-like"/>
    <property type="match status" value="1"/>
</dbReference>
<dbReference type="Pfam" id="PF02771">
    <property type="entry name" value="Acyl-CoA_dh_N"/>
    <property type="match status" value="1"/>
</dbReference>
<comment type="similarity">
    <text evidence="2 6">Belongs to the acyl-CoA dehydrogenase family.</text>
</comment>
<keyword evidence="3 6" id="KW-0285">Flavoprotein</keyword>
<dbReference type="InterPro" id="IPR013786">
    <property type="entry name" value="AcylCoA_DH/ox_N"/>
</dbReference>
<evidence type="ECO:0000259" key="7">
    <source>
        <dbReference type="Pfam" id="PF00441"/>
    </source>
</evidence>
<dbReference type="Gene3D" id="1.10.540.10">
    <property type="entry name" value="Acyl-CoA dehydrogenase/oxidase, N-terminal domain"/>
    <property type="match status" value="1"/>
</dbReference>
<dbReference type="Proteomes" id="UP001230908">
    <property type="component" value="Unassembled WGS sequence"/>
</dbReference>
<evidence type="ECO:0000313" key="10">
    <source>
        <dbReference type="EMBL" id="MDQ7905226.1"/>
    </source>
</evidence>
<evidence type="ECO:0000256" key="6">
    <source>
        <dbReference type="RuleBase" id="RU362125"/>
    </source>
</evidence>
<sequence>MGAGLLPGPMSPEERVEALTHRLLADHPPAATDRARFLAAQYDAGLTWVHHPVGHGGIGVERDLQRRVFELLTSAGAPNLQVESRLAYSMGAPSVVAWGTAEQRERYLRAIATGERWCQLFSEPGAGSDLAAIDTRAVRENGGWRVTGQKVWTSMATSSQRGMLLARTDPAQPKHRGLTYFVLDLTAPGVEIRPLRQITGEAEFSEVYLTDVWIPDADRLGPVDAGWKVAMSTLMNERDMFGTKATESGPVELALALYRERAGDDPALRSRMARLWLRGHVLRLYAARAARRAGGAPGPESSVSKVGFAELNKAGYELCLDLLGDEALLYDTYEPSGGASRDPRRLFLRSRANSIEGGTTEIMRNILAERVLGLPAEPRVDKDLPYSSLRRG</sequence>
<dbReference type="Gene3D" id="1.20.140.10">
    <property type="entry name" value="Butyryl-CoA Dehydrogenase, subunit A, domain 3"/>
    <property type="match status" value="1"/>
</dbReference>
<dbReference type="InterPro" id="IPR009075">
    <property type="entry name" value="AcylCo_DH/oxidase_C"/>
</dbReference>
<dbReference type="PANTHER" id="PTHR43292">
    <property type="entry name" value="ACYL-COA DEHYDROGENASE"/>
    <property type="match status" value="1"/>
</dbReference>
<keyword evidence="11" id="KW-1185">Reference proteome</keyword>
<dbReference type="Pfam" id="PF02770">
    <property type="entry name" value="Acyl-CoA_dh_M"/>
    <property type="match status" value="1"/>
</dbReference>
<dbReference type="InterPro" id="IPR009100">
    <property type="entry name" value="AcylCoA_DH/oxidase_NM_dom_sf"/>
</dbReference>
<dbReference type="InterPro" id="IPR006091">
    <property type="entry name" value="Acyl-CoA_Oxase/DH_mid-dom"/>
</dbReference>
<organism evidence="10 11">
    <name type="scientific">Phytohabitans maris</name>
    <dbReference type="NCBI Taxonomy" id="3071409"/>
    <lineage>
        <taxon>Bacteria</taxon>
        <taxon>Bacillati</taxon>
        <taxon>Actinomycetota</taxon>
        <taxon>Actinomycetes</taxon>
        <taxon>Micromonosporales</taxon>
        <taxon>Micromonosporaceae</taxon>
    </lineage>
</organism>
<evidence type="ECO:0000256" key="3">
    <source>
        <dbReference type="ARBA" id="ARBA00022630"/>
    </source>
</evidence>
<name>A0ABU0ZFM4_9ACTN</name>
<dbReference type="Pfam" id="PF00441">
    <property type="entry name" value="Acyl-CoA_dh_1"/>
    <property type="match status" value="1"/>
</dbReference>
<evidence type="ECO:0000256" key="4">
    <source>
        <dbReference type="ARBA" id="ARBA00022827"/>
    </source>
</evidence>
<evidence type="ECO:0000256" key="2">
    <source>
        <dbReference type="ARBA" id="ARBA00009347"/>
    </source>
</evidence>
<gene>
    <name evidence="10" type="ORF">RB614_11895</name>
</gene>
<keyword evidence="4 6" id="KW-0274">FAD</keyword>
<dbReference type="EMBL" id="JAVHUY010000009">
    <property type="protein sequence ID" value="MDQ7905226.1"/>
    <property type="molecule type" value="Genomic_DNA"/>
</dbReference>
<evidence type="ECO:0000256" key="5">
    <source>
        <dbReference type="ARBA" id="ARBA00023002"/>
    </source>
</evidence>
<dbReference type="InterPro" id="IPR046373">
    <property type="entry name" value="Acyl-CoA_Oxase/DH_mid-dom_sf"/>
</dbReference>
<dbReference type="InterPro" id="IPR037069">
    <property type="entry name" value="AcylCoA_DH/ox_N_sf"/>
</dbReference>
<dbReference type="SUPFAM" id="SSF47203">
    <property type="entry name" value="Acyl-CoA dehydrogenase C-terminal domain-like"/>
    <property type="match status" value="1"/>
</dbReference>
<feature type="domain" description="Acyl-CoA dehydrogenase/oxidase N-terminal" evidence="9">
    <location>
        <begin position="38"/>
        <end position="115"/>
    </location>
</feature>
<comment type="cofactor">
    <cofactor evidence="1 6">
        <name>FAD</name>
        <dbReference type="ChEBI" id="CHEBI:57692"/>
    </cofactor>
</comment>
<feature type="domain" description="Acyl-CoA dehydrogenase/oxidase C-terminal" evidence="7">
    <location>
        <begin position="225"/>
        <end position="372"/>
    </location>
</feature>
<dbReference type="Gene3D" id="2.40.110.10">
    <property type="entry name" value="Butyryl-CoA Dehydrogenase, subunit A, domain 2"/>
    <property type="match status" value="1"/>
</dbReference>
<evidence type="ECO:0000259" key="8">
    <source>
        <dbReference type="Pfam" id="PF02770"/>
    </source>
</evidence>
<protein>
    <submittedName>
        <fullName evidence="10">Acyl-CoA dehydrogenase family protein</fullName>
    </submittedName>
</protein>
<dbReference type="PANTHER" id="PTHR43292:SF4">
    <property type="entry name" value="ACYL-COA DEHYDROGENASE FADE34"/>
    <property type="match status" value="1"/>
</dbReference>
<reference evidence="10 11" key="1">
    <citation type="submission" date="2023-08" db="EMBL/GenBank/DDBJ databases">
        <title>Phytohabitans sansha sp. nov., isolated from marine sediment.</title>
        <authorList>
            <person name="Zhao Y."/>
            <person name="Yi K."/>
        </authorList>
    </citation>
    <scope>NUCLEOTIDE SEQUENCE [LARGE SCALE GENOMIC DNA]</scope>
    <source>
        <strain evidence="10 11">ZYX-F-186</strain>
    </source>
</reference>
<proteinExistence type="inferred from homology"/>
<accession>A0ABU0ZFM4</accession>
<comment type="caution">
    <text evidence="10">The sequence shown here is derived from an EMBL/GenBank/DDBJ whole genome shotgun (WGS) entry which is preliminary data.</text>
</comment>
<evidence type="ECO:0000259" key="9">
    <source>
        <dbReference type="Pfam" id="PF02771"/>
    </source>
</evidence>
<keyword evidence="5 6" id="KW-0560">Oxidoreductase</keyword>
<feature type="domain" description="Acyl-CoA oxidase/dehydrogenase middle" evidence="8">
    <location>
        <begin position="118"/>
        <end position="212"/>
    </location>
</feature>